<sequence>MENKKNYGMLQYLEYQGRESEKCFRRICSWKYDSGSNTISLSDLKGSIIGDPYQLRKPFINPEDVYGVATHILNSSRDKGTDHVVVSFVG</sequence>
<accession>C1KFG5</accession>
<dbReference type="KEGG" id="vg:7750910"/>
<proteinExistence type="predicted"/>
<keyword evidence="2" id="KW-1185">Reference proteome</keyword>
<evidence type="ECO:0000313" key="1">
    <source>
        <dbReference type="EMBL" id="ACO36976.1"/>
    </source>
</evidence>
<organism evidence="1 2">
    <name type="scientific">Lactobacillus phage Lb338-1</name>
    <dbReference type="NCBI Taxonomy" id="2892342"/>
    <lineage>
        <taxon>Viruses</taxon>
        <taxon>Duplodnaviria</taxon>
        <taxon>Heunggongvirae</taxon>
        <taxon>Uroviricota</taxon>
        <taxon>Caudoviricetes</taxon>
        <taxon>Herelleviridae</taxon>
        <taxon>Mooreparkvirus</taxon>
        <taxon>Mooreparkvirus Lb3381</taxon>
    </lineage>
</organism>
<dbReference type="GeneID" id="7750910"/>
<dbReference type="Proteomes" id="UP000001878">
    <property type="component" value="Segment"/>
</dbReference>
<evidence type="ECO:0000313" key="2">
    <source>
        <dbReference type="Proteomes" id="UP000001878"/>
    </source>
</evidence>
<gene>
    <name evidence="1" type="ORF">lb338_phage_55</name>
</gene>
<name>C1KFG5_9CAUD</name>
<protein>
    <submittedName>
        <fullName evidence="1">Uncharacterized protein</fullName>
    </submittedName>
</protein>
<dbReference type="EMBL" id="FJ822135">
    <property type="protein sequence ID" value="ACO36976.1"/>
    <property type="molecule type" value="Genomic_DNA"/>
</dbReference>
<reference evidence="1 2" key="1">
    <citation type="journal article" date="2009" name="Gene">
        <title>Genome of a virulent bacteriophage Lb338-1 that lyses the probiotic Lactobacillus paracasei cheese strain.</title>
        <authorList>
            <person name="Alemayehu D."/>
            <person name="Ross R.P."/>
            <person name="O'Sullivan O."/>
            <person name="Coffey A."/>
            <person name="Stanton C."/>
            <person name="Fitzgerald G.F."/>
            <person name="McAuliffe O."/>
        </authorList>
    </citation>
    <scope>NUCLEOTIDE SEQUENCE [LARGE SCALE GENOMIC DNA]</scope>
    <source>
        <strain evidence="1">Lb338-1</strain>
    </source>
</reference>
<dbReference type="RefSeq" id="YP_002790734.1">
    <property type="nucleotide sequence ID" value="NC_012530.1"/>
</dbReference>